<dbReference type="Proteomes" id="UP001062263">
    <property type="component" value="Chromosome"/>
</dbReference>
<dbReference type="SUPFAM" id="SSF52540">
    <property type="entry name" value="P-loop containing nucleoside triphosphate hydrolases"/>
    <property type="match status" value="1"/>
</dbReference>
<feature type="domain" description="AAA" evidence="1">
    <location>
        <begin position="22"/>
        <end position="151"/>
    </location>
</feature>
<name>A0ABN6QJL6_9BACT</name>
<dbReference type="Pfam" id="PF13173">
    <property type="entry name" value="AAA_14"/>
    <property type="match status" value="1"/>
</dbReference>
<dbReference type="RefSeq" id="WP_215437599.1">
    <property type="nucleotide sequence ID" value="NZ_AP025943.1"/>
</dbReference>
<dbReference type="Pfam" id="PF13635">
    <property type="entry name" value="DUF4143"/>
    <property type="match status" value="1"/>
</dbReference>
<organism evidence="3 4">
    <name type="scientific">Akkermansia biwaensis</name>
    <dbReference type="NCBI Taxonomy" id="2946555"/>
    <lineage>
        <taxon>Bacteria</taxon>
        <taxon>Pseudomonadati</taxon>
        <taxon>Verrucomicrobiota</taxon>
        <taxon>Verrucomicrobiia</taxon>
        <taxon>Verrucomicrobiales</taxon>
        <taxon>Akkermansiaceae</taxon>
        <taxon>Akkermansia</taxon>
    </lineage>
</organism>
<protein>
    <submittedName>
        <fullName evidence="3">ATPase</fullName>
    </submittedName>
</protein>
<sequence length="402" mass="46354">MTTLIPRPHYTERIAPFIGKNIIKVLTGQRRIGKSFILRQVMEEIRRKEPEAHIISINKELEQFRDIRTHEDLSHYLEPLLSKPGPHYLFIDEVQEIEDFQFCLRSLLAEEKCDIFCTGSNAQMLSGELATHLAGRSVSFDVHSLSYREFLTFHRLEAGQENLKKYLTFGGMPYLAHIGLEADVPFEYLRSVYSTILLKDTVAREKIRNVHFLEDLVAYLADNIGNLFSANNISKFLKSQRVDLSPQVTLNYLRALSNAYLIHRVSRAEVGGMKIFETGEKFYFEDIGISHAIRGFNFRRDVHKVMENAVYLHLIQQGYSVHVGQLKEQEIDFVADKSGDKLYVQMSLSVTDEKTAAREFGNLLAVQDNYPKYVVTLNDMILGDNQEGIRHMNLEEFLLKEL</sequence>
<gene>
    <name evidence="3" type="ORF">Abiwalacus_15510</name>
</gene>
<dbReference type="InterPro" id="IPR025420">
    <property type="entry name" value="DUF4143"/>
</dbReference>
<evidence type="ECO:0000313" key="3">
    <source>
        <dbReference type="EMBL" id="BDL43977.1"/>
    </source>
</evidence>
<dbReference type="PANTHER" id="PTHR33295">
    <property type="entry name" value="ATPASE"/>
    <property type="match status" value="1"/>
</dbReference>
<dbReference type="EMBL" id="AP025943">
    <property type="protein sequence ID" value="BDL43977.1"/>
    <property type="molecule type" value="Genomic_DNA"/>
</dbReference>
<evidence type="ECO:0000259" key="2">
    <source>
        <dbReference type="Pfam" id="PF13635"/>
    </source>
</evidence>
<reference evidence="3" key="1">
    <citation type="submission" date="2022-06" db="EMBL/GenBank/DDBJ databases">
        <title>Akkermansia biwalacus sp. nov., an anaerobic mucin-degrading bacterium isolated from human intestine.</title>
        <authorList>
            <person name="Kobayashi Y."/>
            <person name="Inoue S."/>
            <person name="Kawahara T."/>
            <person name="Kohda N."/>
        </authorList>
    </citation>
    <scope>NUCLEOTIDE SEQUENCE</scope>
    <source>
        <strain evidence="3">WON2089</strain>
    </source>
</reference>
<dbReference type="InterPro" id="IPR027417">
    <property type="entry name" value="P-loop_NTPase"/>
</dbReference>
<proteinExistence type="predicted"/>
<evidence type="ECO:0000259" key="1">
    <source>
        <dbReference type="Pfam" id="PF13173"/>
    </source>
</evidence>
<keyword evidence="4" id="KW-1185">Reference proteome</keyword>
<accession>A0ABN6QJL6</accession>
<feature type="domain" description="DUF4143" evidence="2">
    <location>
        <begin position="199"/>
        <end position="344"/>
    </location>
</feature>
<evidence type="ECO:0000313" key="4">
    <source>
        <dbReference type="Proteomes" id="UP001062263"/>
    </source>
</evidence>
<dbReference type="InterPro" id="IPR041682">
    <property type="entry name" value="AAA_14"/>
</dbReference>
<dbReference type="PANTHER" id="PTHR33295:SF20">
    <property type="entry name" value="ATPASE"/>
    <property type="match status" value="1"/>
</dbReference>